<accession>A0A3S3QTN9</accession>
<dbReference type="Proteomes" id="UP000287527">
    <property type="component" value="Unassembled WGS sequence"/>
</dbReference>
<comment type="caution">
    <text evidence="1">The sequence shown here is derived from an EMBL/GenBank/DDBJ whole genome shotgun (WGS) entry which is preliminary data.</text>
</comment>
<organism evidence="1 2">
    <name type="scientific">Flavobacterium cerinum</name>
    <dbReference type="NCBI Taxonomy" id="2502784"/>
    <lineage>
        <taxon>Bacteria</taxon>
        <taxon>Pseudomonadati</taxon>
        <taxon>Bacteroidota</taxon>
        <taxon>Flavobacteriia</taxon>
        <taxon>Flavobacteriales</taxon>
        <taxon>Flavobacteriaceae</taxon>
        <taxon>Flavobacterium</taxon>
    </lineage>
</organism>
<proteinExistence type="predicted"/>
<reference evidence="1 2" key="1">
    <citation type="submission" date="2019-01" db="EMBL/GenBank/DDBJ databases">
        <title>Flavobacterium sp. nov.,isolated from freshwater.</title>
        <authorList>
            <person name="Zhang R."/>
            <person name="Du Z.-J."/>
        </authorList>
    </citation>
    <scope>NUCLEOTIDE SEQUENCE [LARGE SCALE GENOMIC DNA]</scope>
    <source>
        <strain evidence="1 2">1E403</strain>
    </source>
</reference>
<keyword evidence="2" id="KW-1185">Reference proteome</keyword>
<dbReference type="AlphaFoldDB" id="A0A3S3QTN9"/>
<sequence length="62" mass="7181">MKKYTKEELEEALRSHASTISKCEKAFLKLKENTAQRTLLSRRIKALYISVDLIERELSGLV</sequence>
<name>A0A3S3QTN9_9FLAO</name>
<evidence type="ECO:0000313" key="2">
    <source>
        <dbReference type="Proteomes" id="UP000287527"/>
    </source>
</evidence>
<gene>
    <name evidence="1" type="ORF">EPI11_04890</name>
</gene>
<dbReference type="OrthoDB" id="773244at2"/>
<dbReference type="EMBL" id="SBII01000002">
    <property type="protein sequence ID" value="RWX02556.1"/>
    <property type="molecule type" value="Genomic_DNA"/>
</dbReference>
<protein>
    <submittedName>
        <fullName evidence="1">Uncharacterized protein</fullName>
    </submittedName>
</protein>
<evidence type="ECO:0000313" key="1">
    <source>
        <dbReference type="EMBL" id="RWX02556.1"/>
    </source>
</evidence>